<protein>
    <recommendedName>
        <fullName evidence="4">DUF2771 domain-containing protein</fullName>
    </recommendedName>
</protein>
<keyword evidence="3" id="KW-1185">Reference proteome</keyword>
<evidence type="ECO:0000313" key="3">
    <source>
        <dbReference type="Proteomes" id="UP000182237"/>
    </source>
</evidence>
<keyword evidence="1" id="KW-0812">Transmembrane</keyword>
<keyword evidence="1" id="KW-1133">Transmembrane helix</keyword>
<dbReference type="STRING" id="1203190.GCA_000312345_01466"/>
<evidence type="ECO:0008006" key="4">
    <source>
        <dbReference type="Google" id="ProtNLM"/>
    </source>
</evidence>
<dbReference type="OrthoDB" id="4424536at2"/>
<keyword evidence="1" id="KW-0472">Membrane</keyword>
<dbReference type="EMBL" id="LT629765">
    <property type="protein sequence ID" value="SDS33995.1"/>
    <property type="molecule type" value="Genomic_DNA"/>
</dbReference>
<proteinExistence type="predicted"/>
<evidence type="ECO:0000256" key="1">
    <source>
        <dbReference type="SAM" id="Phobius"/>
    </source>
</evidence>
<gene>
    <name evidence="2" type="ORF">SAMN04488539_1476</name>
</gene>
<dbReference type="RefSeq" id="WP_040421313.1">
    <property type="nucleotide sequence ID" value="NZ_LT629765.1"/>
</dbReference>
<dbReference type="eggNOG" id="ENOG5033EZJ">
    <property type="taxonomic scope" value="Bacteria"/>
</dbReference>
<dbReference type="Proteomes" id="UP000182237">
    <property type="component" value="Chromosome I"/>
</dbReference>
<sequence length="165" mass="17594">MSSTKKVPAWVQLLVIAVGVAVLVGGFALFLEWQRTRPVTPPGELRVEVSNGGSTLLVEPYTVCGLDEQCDGGEPPTFELNESSPVTFSLPDDIASSSWALLSIYDDPTANEEQLFQSGEADTATTKAVKDGARLVVAEVSFLSVDTTADGEERPVVATWSVAFE</sequence>
<dbReference type="InterPro" id="IPR024495">
    <property type="entry name" value="DUF2771"/>
</dbReference>
<accession>A0A1H1RE82</accession>
<dbReference type="AlphaFoldDB" id="A0A1H1RE82"/>
<evidence type="ECO:0000313" key="2">
    <source>
        <dbReference type="EMBL" id="SDS33995.1"/>
    </source>
</evidence>
<name>A0A1H1RE82_9CORY</name>
<feature type="transmembrane region" description="Helical" evidence="1">
    <location>
        <begin position="12"/>
        <end position="31"/>
    </location>
</feature>
<dbReference type="Pfam" id="PF10969">
    <property type="entry name" value="DUF2771"/>
    <property type="match status" value="1"/>
</dbReference>
<organism evidence="2 3">
    <name type="scientific">Corynebacterium timonense</name>
    <dbReference type="NCBI Taxonomy" id="441500"/>
    <lineage>
        <taxon>Bacteria</taxon>
        <taxon>Bacillati</taxon>
        <taxon>Actinomycetota</taxon>
        <taxon>Actinomycetes</taxon>
        <taxon>Mycobacteriales</taxon>
        <taxon>Corynebacteriaceae</taxon>
        <taxon>Corynebacterium</taxon>
    </lineage>
</organism>
<reference evidence="2 3" key="1">
    <citation type="submission" date="2016-10" db="EMBL/GenBank/DDBJ databases">
        <authorList>
            <person name="de Groot N.N."/>
        </authorList>
    </citation>
    <scope>NUCLEOTIDE SEQUENCE [LARGE SCALE GENOMIC DNA]</scope>
    <source>
        <strain evidence="2 3">DSM 45434</strain>
    </source>
</reference>